<keyword evidence="3" id="KW-1185">Reference proteome</keyword>
<dbReference type="GO" id="GO:0008168">
    <property type="term" value="F:methyltransferase activity"/>
    <property type="evidence" value="ECO:0007669"/>
    <property type="project" value="UniProtKB-KW"/>
</dbReference>
<keyword evidence="2" id="KW-0489">Methyltransferase</keyword>
<dbReference type="Proteomes" id="UP000467240">
    <property type="component" value="Unassembled WGS sequence"/>
</dbReference>
<dbReference type="GO" id="GO:0032259">
    <property type="term" value="P:methylation"/>
    <property type="evidence" value="ECO:0007669"/>
    <property type="project" value="UniProtKB-KW"/>
</dbReference>
<dbReference type="Gene3D" id="3.40.50.150">
    <property type="entry name" value="Vaccinia Virus protein VP39"/>
    <property type="match status" value="1"/>
</dbReference>
<dbReference type="SUPFAM" id="SSF53335">
    <property type="entry name" value="S-adenosyl-L-methionine-dependent methyltransferases"/>
    <property type="match status" value="1"/>
</dbReference>
<evidence type="ECO:0000259" key="1">
    <source>
        <dbReference type="Pfam" id="PF13649"/>
    </source>
</evidence>
<keyword evidence="2" id="KW-0808">Transferase</keyword>
<protein>
    <submittedName>
        <fullName evidence="2">Methyltransferase domain-containing protein</fullName>
    </submittedName>
</protein>
<gene>
    <name evidence="2" type="ORF">F8O01_08890</name>
</gene>
<name>A0A7J5BSS2_9MICO</name>
<dbReference type="EMBL" id="WBJZ01000009">
    <property type="protein sequence ID" value="KAB1657343.1"/>
    <property type="molecule type" value="Genomic_DNA"/>
</dbReference>
<dbReference type="InterPro" id="IPR050508">
    <property type="entry name" value="Methyltransf_Superfamily"/>
</dbReference>
<proteinExistence type="predicted"/>
<evidence type="ECO:0000313" key="3">
    <source>
        <dbReference type="Proteomes" id="UP000467240"/>
    </source>
</evidence>
<evidence type="ECO:0000313" key="2">
    <source>
        <dbReference type="EMBL" id="KAB1657343.1"/>
    </source>
</evidence>
<dbReference type="RefSeq" id="WP_158040508.1">
    <property type="nucleotide sequence ID" value="NZ_JACCFV010000001.1"/>
</dbReference>
<dbReference type="AlphaFoldDB" id="A0A7J5BSS2"/>
<dbReference type="OrthoDB" id="65624at2"/>
<dbReference type="PANTHER" id="PTHR42912:SF95">
    <property type="entry name" value="METHYLTRANSFERASE TYPE 11 DOMAIN-CONTAINING PROTEIN"/>
    <property type="match status" value="1"/>
</dbReference>
<dbReference type="Pfam" id="PF13649">
    <property type="entry name" value="Methyltransf_25"/>
    <property type="match status" value="1"/>
</dbReference>
<dbReference type="CDD" id="cd02440">
    <property type="entry name" value="AdoMet_MTases"/>
    <property type="match status" value="1"/>
</dbReference>
<dbReference type="InterPro" id="IPR029063">
    <property type="entry name" value="SAM-dependent_MTases_sf"/>
</dbReference>
<feature type="domain" description="Methyltransferase" evidence="1">
    <location>
        <begin position="53"/>
        <end position="145"/>
    </location>
</feature>
<comment type="caution">
    <text evidence="2">The sequence shown here is derived from an EMBL/GenBank/DDBJ whole genome shotgun (WGS) entry which is preliminary data.</text>
</comment>
<dbReference type="InterPro" id="IPR041698">
    <property type="entry name" value="Methyltransf_25"/>
</dbReference>
<accession>A0A7J5BSS2</accession>
<sequence>MTDETRVPFEERAAANTPGHWLLARLGKRVLRPGGLRLTRRLLAHADIAGADVVELAPGLGRTAIDVIAAHPGSYTGVERDPDAVRLTARAVGDAGRVVEADAAETGLPAASADLVIGEAMLTMQSERGKHAIVSEAVRLLRPGGRYAIHELGLHPDDLDPDVTSALQRDLARTIKVNARPLTVAEWRALLEGAGLVVEWTGSEPMALLQMRRNLADEGLVGTLRILRNVLRDADARRRVLAMRRLFAANEDRLRGVALGARRPAR</sequence>
<reference evidence="2 3" key="1">
    <citation type="submission" date="2019-09" db="EMBL/GenBank/DDBJ databases">
        <title>Phylogeny of genus Pseudoclavibacter and closely related genus.</title>
        <authorList>
            <person name="Li Y."/>
        </authorList>
    </citation>
    <scope>NUCLEOTIDE SEQUENCE [LARGE SCALE GENOMIC DNA]</scope>
    <source>
        <strain evidence="2 3">DSM 23821</strain>
    </source>
</reference>
<dbReference type="PANTHER" id="PTHR42912">
    <property type="entry name" value="METHYLTRANSFERASE"/>
    <property type="match status" value="1"/>
</dbReference>
<organism evidence="2 3">
    <name type="scientific">Pseudoclavibacter chungangensis</name>
    <dbReference type="NCBI Taxonomy" id="587635"/>
    <lineage>
        <taxon>Bacteria</taxon>
        <taxon>Bacillati</taxon>
        <taxon>Actinomycetota</taxon>
        <taxon>Actinomycetes</taxon>
        <taxon>Micrococcales</taxon>
        <taxon>Microbacteriaceae</taxon>
        <taxon>Pseudoclavibacter</taxon>
    </lineage>
</organism>